<dbReference type="Proteomes" id="UP000694865">
    <property type="component" value="Unplaced"/>
</dbReference>
<evidence type="ECO:0000256" key="5">
    <source>
        <dbReference type="ARBA" id="ARBA00042685"/>
    </source>
</evidence>
<accession>A0ABM0MLX2</accession>
<evidence type="ECO:0000256" key="1">
    <source>
        <dbReference type="ARBA" id="ARBA00022603"/>
    </source>
</evidence>
<dbReference type="GeneID" id="100376889"/>
<dbReference type="PANTHER" id="PTHR11006:SF73">
    <property type="entry name" value="PROTEIN ARGININE N-METHYLTRANSFERASE 6"/>
    <property type="match status" value="1"/>
</dbReference>
<evidence type="ECO:0000256" key="6">
    <source>
        <dbReference type="PROSITE-ProRule" id="PRU01015"/>
    </source>
</evidence>
<reference evidence="9" key="1">
    <citation type="submission" date="2025-08" db="UniProtKB">
        <authorList>
            <consortium name="RefSeq"/>
        </authorList>
    </citation>
    <scope>IDENTIFICATION</scope>
    <source>
        <tissue evidence="9">Testes</tissue>
    </source>
</reference>
<dbReference type="RefSeq" id="XP_006821013.1">
    <property type="nucleotide sequence ID" value="XM_006820950.1"/>
</dbReference>
<keyword evidence="1 6" id="KW-0489">Methyltransferase</keyword>
<evidence type="ECO:0000256" key="4">
    <source>
        <dbReference type="ARBA" id="ARBA00040406"/>
    </source>
</evidence>
<protein>
    <recommendedName>
        <fullName evidence="4">Protein arginine N-methyltransferase 6</fullName>
    </recommendedName>
    <alternativeName>
        <fullName evidence="5">Histone-arginine N-methyltransferase PRMT6</fullName>
    </alternativeName>
</protein>
<feature type="domain" description="Protein arginine N-methyltransferase" evidence="7">
    <location>
        <begin position="199"/>
        <end position="352"/>
    </location>
</feature>
<dbReference type="Pfam" id="PF22528">
    <property type="entry name" value="PRMT_C"/>
    <property type="match status" value="1"/>
</dbReference>
<keyword evidence="3 6" id="KW-0949">S-adenosyl-L-methionine</keyword>
<dbReference type="PANTHER" id="PTHR11006">
    <property type="entry name" value="PROTEIN ARGININE N-METHYLTRANSFERASE"/>
    <property type="match status" value="1"/>
</dbReference>
<dbReference type="PROSITE" id="PS51678">
    <property type="entry name" value="SAM_MT_PRMT"/>
    <property type="match status" value="1"/>
</dbReference>
<name>A0ABM0MLX2_SACKO</name>
<dbReference type="Gene3D" id="2.70.160.11">
    <property type="entry name" value="Hnrnp arginine n-methyltransferase1"/>
    <property type="match status" value="1"/>
</dbReference>
<dbReference type="Gene3D" id="3.40.50.150">
    <property type="entry name" value="Vaccinia Virus protein VP39"/>
    <property type="match status" value="1"/>
</dbReference>
<evidence type="ECO:0000313" key="9">
    <source>
        <dbReference type="RefSeq" id="XP_006821013.1"/>
    </source>
</evidence>
<evidence type="ECO:0000256" key="2">
    <source>
        <dbReference type="ARBA" id="ARBA00022679"/>
    </source>
</evidence>
<proteinExistence type="predicted"/>
<organism evidence="8 9">
    <name type="scientific">Saccoglossus kowalevskii</name>
    <name type="common">Acorn worm</name>
    <dbReference type="NCBI Taxonomy" id="10224"/>
    <lineage>
        <taxon>Eukaryota</taxon>
        <taxon>Metazoa</taxon>
        <taxon>Hemichordata</taxon>
        <taxon>Enteropneusta</taxon>
        <taxon>Harrimaniidae</taxon>
        <taxon>Saccoglossus</taxon>
    </lineage>
</organism>
<dbReference type="InterPro" id="IPR029063">
    <property type="entry name" value="SAM-dependent_MTases_sf"/>
</dbReference>
<gene>
    <name evidence="9" type="primary">LOC100376889</name>
</gene>
<dbReference type="InterPro" id="IPR055135">
    <property type="entry name" value="PRMT_dom"/>
</dbReference>
<evidence type="ECO:0000259" key="7">
    <source>
        <dbReference type="Pfam" id="PF22528"/>
    </source>
</evidence>
<dbReference type="Pfam" id="PF06325">
    <property type="entry name" value="PrmA"/>
    <property type="match status" value="1"/>
</dbReference>
<evidence type="ECO:0000256" key="3">
    <source>
        <dbReference type="ARBA" id="ARBA00022691"/>
    </source>
</evidence>
<keyword evidence="2 6" id="KW-0808">Transferase</keyword>
<evidence type="ECO:0000313" key="8">
    <source>
        <dbReference type="Proteomes" id="UP000694865"/>
    </source>
</evidence>
<sequence>MDIADSSSDVIAKRPKSSRNDDDYFRSYADLAVHEEMLRDTVRTNAYRIAILGCCDQIAGKVVADIGAGTGILSCFCVQAGAKKVYAIEASGIVHRAAEVVKSNNMEDKIEIIRGRVEEVELPENVDVIVSEWMGYFLLYESMLGSVIYARDKWLKDTGILLPNTASIYMAPLTCQEYGEECTGSSNEQTDAVLVDTVEMQVKFWESMKQSYGVDMSCIAGYAKQNFLSRVHLGTISPQYLLSHPCKVLEIDIKSITQTDLNKLTGNFKFQCFGNANIYGFAGWFSVSFPCMKDVKISTSPLSHPTHWQQCILYIESPTRVEQDTVIEGNASFMQNKTMGRFLDVSLQYSVGEKNHGIRHFTLDDLCIS</sequence>
<dbReference type="SUPFAM" id="SSF53335">
    <property type="entry name" value="S-adenosyl-L-methionine-dependent methyltransferases"/>
    <property type="match status" value="1"/>
</dbReference>
<dbReference type="InterPro" id="IPR025799">
    <property type="entry name" value="Arg_MeTrfase"/>
</dbReference>
<keyword evidence="8" id="KW-1185">Reference proteome</keyword>
<dbReference type="CDD" id="cd02440">
    <property type="entry name" value="AdoMet_MTases"/>
    <property type="match status" value="1"/>
</dbReference>